<dbReference type="Proteomes" id="UP000297540">
    <property type="component" value="Unassembled WGS sequence"/>
</dbReference>
<accession>A0A4Y8SE03</accession>
<dbReference type="SUPFAM" id="SSF56059">
    <property type="entry name" value="Glutathione synthetase ATP-binding domain-like"/>
    <property type="match status" value="1"/>
</dbReference>
<sequence>MKILFSVKPEWEKKIRKGFLFTRHKLYFEAFTPENIRNADLVVPLTITDLRILIQNRHLASNNAIPLPNLKAVDICDDKWLFIQTLTHKGFGYVIPKVGSNLPYPYMLKKKTSISGSDCYRITNACDVATYKDLIARPDFFCQEIINGIYEYATHIIFKNCEIISSLTIEYEYPTPTSINGKEKFIAKNIVDCQQLSIFSAILTSIGFEGQCCFDYKLIEGRPYIFEINPRFGGSVCRYFFSFINRKLISIKK</sequence>
<evidence type="ECO:0000313" key="1">
    <source>
        <dbReference type="EMBL" id="TFF36840.1"/>
    </source>
</evidence>
<dbReference type="EMBL" id="SOZE01000013">
    <property type="protein sequence ID" value="TFF36840.1"/>
    <property type="molecule type" value="Genomic_DNA"/>
</dbReference>
<reference evidence="1 2" key="1">
    <citation type="journal article" date="2017" name="Int. J. Syst. Evol. Microbiol.">
        <title>Mucilaginibacterpsychrotolerans sp. nov., isolated from peatlands.</title>
        <authorList>
            <person name="Deng Y."/>
            <person name="Shen L."/>
            <person name="Xu B."/>
            <person name="Liu Y."/>
            <person name="Gu Z."/>
            <person name="Liu H."/>
            <person name="Zhou Y."/>
        </authorList>
    </citation>
    <scope>NUCLEOTIDE SEQUENCE [LARGE SCALE GENOMIC DNA]</scope>
    <source>
        <strain evidence="1 2">NH7-4</strain>
    </source>
</reference>
<protein>
    <recommendedName>
        <fullName evidence="3">ATP-grasp domain-containing protein</fullName>
    </recommendedName>
</protein>
<dbReference type="RefSeq" id="WP_133231697.1">
    <property type="nucleotide sequence ID" value="NZ_SOZE01000013.1"/>
</dbReference>
<dbReference type="OrthoDB" id="650389at2"/>
<organism evidence="1 2">
    <name type="scientific">Mucilaginibacter psychrotolerans</name>
    <dbReference type="NCBI Taxonomy" id="1524096"/>
    <lineage>
        <taxon>Bacteria</taxon>
        <taxon>Pseudomonadati</taxon>
        <taxon>Bacteroidota</taxon>
        <taxon>Sphingobacteriia</taxon>
        <taxon>Sphingobacteriales</taxon>
        <taxon>Sphingobacteriaceae</taxon>
        <taxon>Mucilaginibacter</taxon>
    </lineage>
</organism>
<keyword evidence="2" id="KW-1185">Reference proteome</keyword>
<dbReference type="Gene3D" id="3.30.470.20">
    <property type="entry name" value="ATP-grasp fold, B domain"/>
    <property type="match status" value="1"/>
</dbReference>
<proteinExistence type="predicted"/>
<comment type="caution">
    <text evidence="1">The sequence shown here is derived from an EMBL/GenBank/DDBJ whole genome shotgun (WGS) entry which is preliminary data.</text>
</comment>
<gene>
    <name evidence="1" type="ORF">E2R66_13810</name>
</gene>
<dbReference type="AlphaFoldDB" id="A0A4Y8SE03"/>
<evidence type="ECO:0000313" key="2">
    <source>
        <dbReference type="Proteomes" id="UP000297540"/>
    </source>
</evidence>
<name>A0A4Y8SE03_9SPHI</name>
<evidence type="ECO:0008006" key="3">
    <source>
        <dbReference type="Google" id="ProtNLM"/>
    </source>
</evidence>